<keyword evidence="2" id="KW-1185">Reference proteome</keyword>
<dbReference type="RefSeq" id="WP_406752403.1">
    <property type="nucleotide sequence ID" value="NZ_JBEWZH010000054.1"/>
</dbReference>
<reference evidence="1 2" key="1">
    <citation type="submission" date="2024-07" db="EMBL/GenBank/DDBJ databases">
        <authorList>
            <person name="Pitt A."/>
            <person name="Hahn M.W."/>
        </authorList>
    </citation>
    <scope>NUCLEOTIDE SEQUENCE [LARGE SCALE GENOMIC DNA]</scope>
    <source>
        <strain evidence="1 2">1-SAACH-A3</strain>
    </source>
</reference>
<organism evidence="1 2">
    <name type="scientific">Aquirufa salirivi</name>
    <dbReference type="NCBI Taxonomy" id="3104729"/>
    <lineage>
        <taxon>Bacteria</taxon>
        <taxon>Pseudomonadati</taxon>
        <taxon>Bacteroidota</taxon>
        <taxon>Cytophagia</taxon>
        <taxon>Cytophagales</taxon>
        <taxon>Flectobacillaceae</taxon>
        <taxon>Aquirufa</taxon>
    </lineage>
</organism>
<comment type="caution">
    <text evidence="1">The sequence shown here is derived from an EMBL/GenBank/DDBJ whole genome shotgun (WGS) entry which is preliminary data.</text>
</comment>
<feature type="non-terminal residue" evidence="1">
    <location>
        <position position="1"/>
    </location>
</feature>
<accession>A0ABW8RZA1</accession>
<name>A0ABW8RZA1_9BACT</name>
<feature type="non-terminal residue" evidence="1">
    <location>
        <position position="81"/>
    </location>
</feature>
<proteinExistence type="predicted"/>
<dbReference type="Proteomes" id="UP001623558">
    <property type="component" value="Unassembled WGS sequence"/>
</dbReference>
<evidence type="ECO:0000313" key="1">
    <source>
        <dbReference type="EMBL" id="MFL0163437.1"/>
    </source>
</evidence>
<evidence type="ECO:0000313" key="2">
    <source>
        <dbReference type="Proteomes" id="UP001623558"/>
    </source>
</evidence>
<sequence length="81" mass="7987">GTAFTGTNTLTALDVYGNTVTNFNASGNNITVTTTLTGAITGLSGTTILNNAADFSSGVANLTSLGLKFTGNAGAGTFTFT</sequence>
<gene>
    <name evidence="1" type="ORF">U0R11_13650</name>
</gene>
<dbReference type="EMBL" id="JBEWZH010000054">
    <property type="protein sequence ID" value="MFL0163437.1"/>
    <property type="molecule type" value="Genomic_DNA"/>
</dbReference>
<protein>
    <submittedName>
        <fullName evidence="1">Uncharacterized protein</fullName>
    </submittedName>
</protein>